<protein>
    <submittedName>
        <fullName evidence="1">Uncharacterized protein</fullName>
    </submittedName>
</protein>
<evidence type="ECO:0000313" key="1">
    <source>
        <dbReference type="EMBL" id="MBX51514.1"/>
    </source>
</evidence>
<sequence>MEYFQKGSRHNSSRSEWNLELLPVTKHGKSLQHQHRQILSAKFQKEECQSG</sequence>
<proteinExistence type="predicted"/>
<dbReference type="AlphaFoldDB" id="A0A2P2P9S9"/>
<name>A0A2P2P9S9_RHIMU</name>
<dbReference type="EMBL" id="GGEC01071030">
    <property type="protein sequence ID" value="MBX51514.1"/>
    <property type="molecule type" value="Transcribed_RNA"/>
</dbReference>
<organism evidence="1">
    <name type="scientific">Rhizophora mucronata</name>
    <name type="common">Asiatic mangrove</name>
    <dbReference type="NCBI Taxonomy" id="61149"/>
    <lineage>
        <taxon>Eukaryota</taxon>
        <taxon>Viridiplantae</taxon>
        <taxon>Streptophyta</taxon>
        <taxon>Embryophyta</taxon>
        <taxon>Tracheophyta</taxon>
        <taxon>Spermatophyta</taxon>
        <taxon>Magnoliopsida</taxon>
        <taxon>eudicotyledons</taxon>
        <taxon>Gunneridae</taxon>
        <taxon>Pentapetalae</taxon>
        <taxon>rosids</taxon>
        <taxon>fabids</taxon>
        <taxon>Malpighiales</taxon>
        <taxon>Rhizophoraceae</taxon>
        <taxon>Rhizophora</taxon>
    </lineage>
</organism>
<accession>A0A2P2P9S9</accession>
<reference evidence="1" key="1">
    <citation type="submission" date="2018-02" db="EMBL/GenBank/DDBJ databases">
        <title>Rhizophora mucronata_Transcriptome.</title>
        <authorList>
            <person name="Meera S.P."/>
            <person name="Sreeshan A."/>
            <person name="Augustine A."/>
        </authorList>
    </citation>
    <scope>NUCLEOTIDE SEQUENCE</scope>
    <source>
        <tissue evidence="1">Leaf</tissue>
    </source>
</reference>